<keyword evidence="2" id="KW-1185">Reference proteome</keyword>
<name>A0A367U770_9PROT</name>
<dbReference type="RefSeq" id="WP_114123504.1">
    <property type="nucleotide sequence ID" value="NZ_JPWA01000036.1"/>
</dbReference>
<organism evidence="1 2">
    <name type="scientific">Thalassospira xianhensis MCCC 1A02616</name>
    <dbReference type="NCBI Taxonomy" id="1177929"/>
    <lineage>
        <taxon>Bacteria</taxon>
        <taxon>Pseudomonadati</taxon>
        <taxon>Pseudomonadota</taxon>
        <taxon>Alphaproteobacteria</taxon>
        <taxon>Rhodospirillales</taxon>
        <taxon>Thalassospiraceae</taxon>
        <taxon>Thalassospira</taxon>
    </lineage>
</organism>
<dbReference type="Proteomes" id="UP000252419">
    <property type="component" value="Unassembled WGS sequence"/>
</dbReference>
<comment type="caution">
    <text evidence="1">The sequence shown here is derived from an EMBL/GenBank/DDBJ whole genome shotgun (WGS) entry which is preliminary data.</text>
</comment>
<proteinExistence type="predicted"/>
<evidence type="ECO:0000313" key="1">
    <source>
        <dbReference type="EMBL" id="RCK04136.1"/>
    </source>
</evidence>
<dbReference type="EMBL" id="JPWA01000036">
    <property type="protein sequence ID" value="RCK04136.1"/>
    <property type="molecule type" value="Genomic_DNA"/>
</dbReference>
<sequence length="183" mass="20141">MDLFTSSLAAQGLIMPEGYTVLRIDAATCSPELANDLQGHQAARWLASALRFDFEQACYGAKIYGPCGTFDGVIADRMPGYWRNTEETVGGKPVWVPDSRHPVGKLFAEMAARLLPMPPLEVLDGILRKHSIDGSSSPSPVYKEFEGGWAVMIHKLKPKSLKQPGVSIDEELLSLWKQEAPQK</sequence>
<evidence type="ECO:0000313" key="2">
    <source>
        <dbReference type="Proteomes" id="UP000252419"/>
    </source>
</evidence>
<dbReference type="AlphaFoldDB" id="A0A367U770"/>
<accession>A0A367U770</accession>
<protein>
    <submittedName>
        <fullName evidence="1">Uncharacterized protein</fullName>
    </submittedName>
</protein>
<reference evidence="1 2" key="1">
    <citation type="submission" date="2014-07" db="EMBL/GenBank/DDBJ databases">
        <title>Draft genome sequence of Thalassospira xianhensis P-4 (MCCC 1A02616).</title>
        <authorList>
            <person name="Lai Q."/>
            <person name="Shao Z."/>
        </authorList>
    </citation>
    <scope>NUCLEOTIDE SEQUENCE [LARGE SCALE GENOMIC DNA]</scope>
    <source>
        <strain evidence="1 2">MCCC 1A02616</strain>
    </source>
</reference>
<gene>
    <name evidence="1" type="ORF">TH5_21375</name>
</gene>